<keyword evidence="1" id="KW-0812">Transmembrane</keyword>
<dbReference type="RefSeq" id="WP_127352480.1">
    <property type="nucleotide sequence ID" value="NZ_CP034791.1"/>
</dbReference>
<feature type="transmembrane region" description="Helical" evidence="1">
    <location>
        <begin position="6"/>
        <end position="28"/>
    </location>
</feature>
<keyword evidence="3" id="KW-1185">Reference proteome</keyword>
<evidence type="ECO:0000256" key="1">
    <source>
        <dbReference type="SAM" id="Phobius"/>
    </source>
</evidence>
<evidence type="ECO:0000313" key="2">
    <source>
        <dbReference type="EMBL" id="AZT91139.1"/>
    </source>
</evidence>
<dbReference type="KEGG" id="ccha:ELD05_11130"/>
<accession>A0A3T0D859</accession>
<protein>
    <submittedName>
        <fullName evidence="2">DUF4830 domain-containing protein</fullName>
    </submittedName>
</protein>
<evidence type="ECO:0000313" key="3">
    <source>
        <dbReference type="Proteomes" id="UP000282930"/>
    </source>
</evidence>
<name>A0A3T0D859_9FIRM</name>
<keyword evidence="1" id="KW-0472">Membrane</keyword>
<organism evidence="2 3">
    <name type="scientific">Caldicellulosiruptor changbaiensis</name>
    <dbReference type="NCBI Taxonomy" id="1222016"/>
    <lineage>
        <taxon>Bacteria</taxon>
        <taxon>Bacillati</taxon>
        <taxon>Bacillota</taxon>
        <taxon>Bacillota incertae sedis</taxon>
        <taxon>Caldicellulosiruptorales</taxon>
        <taxon>Caldicellulosiruptoraceae</taxon>
        <taxon>Caldicellulosiruptor</taxon>
    </lineage>
</organism>
<reference evidence="2 3" key="1">
    <citation type="submission" date="2018-12" db="EMBL/GenBank/DDBJ databases">
        <title>Genome sequence from the cellulolytic species, Caldicellulosiruptor changbaiensis.</title>
        <authorList>
            <person name="Blumer-Schuette S.E."/>
            <person name="Mendoza C."/>
        </authorList>
    </citation>
    <scope>NUCLEOTIDE SEQUENCE [LARGE SCALE GENOMIC DNA]</scope>
    <source>
        <strain evidence="2 3">CBS-Z</strain>
    </source>
</reference>
<gene>
    <name evidence="2" type="ORF">ELD05_11130</name>
</gene>
<dbReference type="AlphaFoldDB" id="A0A3T0D859"/>
<proteinExistence type="predicted"/>
<sequence>MKRSKVWISLSCIMLIGIVLFIVLECGIWKSNKNSRDTAEIAADFVKKKGYAIKVNSGFEYKIVLPKNLSQFERYSKIKRLIKAFKLEAYKGKTLTIFGYCVEKDGKDAGTYILCIDGSKIIGSFLDETENEEYVTLLRTTFGINQ</sequence>
<keyword evidence="1" id="KW-1133">Transmembrane helix</keyword>
<dbReference type="Proteomes" id="UP000282930">
    <property type="component" value="Chromosome"/>
</dbReference>
<dbReference type="EMBL" id="CP034791">
    <property type="protein sequence ID" value="AZT91139.1"/>
    <property type="molecule type" value="Genomic_DNA"/>
</dbReference>